<dbReference type="Proteomes" id="UP000244571">
    <property type="component" value="Chromosome"/>
</dbReference>
<gene>
    <name evidence="1" type="ORF">DBV39_01215</name>
</gene>
<dbReference type="AlphaFoldDB" id="A0A2R4XFP7"/>
<proteinExistence type="predicted"/>
<dbReference type="SUPFAM" id="SSF53756">
    <property type="entry name" value="UDP-Glycosyltransferase/glycogen phosphorylase"/>
    <property type="match status" value="1"/>
</dbReference>
<dbReference type="Pfam" id="PF13692">
    <property type="entry name" value="Glyco_trans_1_4"/>
    <property type="match status" value="1"/>
</dbReference>
<name>A0A2R4XFP7_9BURK</name>
<evidence type="ECO:0000313" key="2">
    <source>
        <dbReference type="Proteomes" id="UP000244571"/>
    </source>
</evidence>
<dbReference type="KEGG" id="boz:DBV39_01215"/>
<keyword evidence="1" id="KW-0808">Transferase</keyword>
<reference evidence="1 2" key="1">
    <citation type="submission" date="2018-04" db="EMBL/GenBank/DDBJ databases">
        <title>Bordetella sp. HZ20 isolated from seawater.</title>
        <authorList>
            <person name="Sun C."/>
        </authorList>
    </citation>
    <scope>NUCLEOTIDE SEQUENCE [LARGE SCALE GENOMIC DNA]</scope>
    <source>
        <strain evidence="1 2">HZ20</strain>
    </source>
</reference>
<dbReference type="GO" id="GO:0016740">
    <property type="term" value="F:transferase activity"/>
    <property type="evidence" value="ECO:0007669"/>
    <property type="project" value="UniProtKB-KW"/>
</dbReference>
<organism evidence="1 2">
    <name type="scientific">Orrella marina</name>
    <dbReference type="NCBI Taxonomy" id="2163011"/>
    <lineage>
        <taxon>Bacteria</taxon>
        <taxon>Pseudomonadati</taxon>
        <taxon>Pseudomonadota</taxon>
        <taxon>Betaproteobacteria</taxon>
        <taxon>Burkholderiales</taxon>
        <taxon>Alcaligenaceae</taxon>
        <taxon>Orrella</taxon>
    </lineage>
</organism>
<protein>
    <submittedName>
        <fullName evidence="1">Glycosyl transferase group 1 family protein</fullName>
    </submittedName>
</protein>
<evidence type="ECO:0000313" key="1">
    <source>
        <dbReference type="EMBL" id="AWB32559.1"/>
    </source>
</evidence>
<keyword evidence="2" id="KW-1185">Reference proteome</keyword>
<dbReference type="EMBL" id="CP028901">
    <property type="protein sequence ID" value="AWB32559.1"/>
    <property type="molecule type" value="Genomic_DNA"/>
</dbReference>
<sequence>MGEARRLVLLHEHDNPSLAYFESSICERFAGVPVKKIDIATTAANFNLIESGDVVVIIRYITFGWRTVLQARYRDLAGLAYFMDDDLLDPGVLVGLPQGYARRLRRKAVDHASWLRTYCSELWVSTPSLCAKYVKAGAQLLEARPVAVEVKESPVRVVYHGTLSHRAEIVWLHDVMKKVIEREPRVEFQLFGDAKVGALYRDVPRVLVMHTMSWPSYLHYSSTHQADIGLAPLLPARFNHARGPVKFFDYARMGAVGIYSDVEPYKGFVRQAVDGLLIDNEPEHWVAAICQLVRDEALRAEMKSSVRARTCRSDLSV</sequence>
<dbReference type="Gene3D" id="3.40.50.2000">
    <property type="entry name" value="Glycogen Phosphorylase B"/>
    <property type="match status" value="1"/>
</dbReference>
<accession>A0A2R4XFP7</accession>